<dbReference type="SUPFAM" id="SSF56300">
    <property type="entry name" value="Metallo-dependent phosphatases"/>
    <property type="match status" value="1"/>
</dbReference>
<dbReference type="PANTHER" id="PTHR32440:SF0">
    <property type="entry name" value="PHOSPHATASE DCR2-RELATED"/>
    <property type="match status" value="1"/>
</dbReference>
<dbReference type="PANTHER" id="PTHR32440">
    <property type="entry name" value="PHOSPHATASE DCR2-RELATED-RELATED"/>
    <property type="match status" value="1"/>
</dbReference>
<dbReference type="Proteomes" id="UP001209570">
    <property type="component" value="Unassembled WGS sequence"/>
</dbReference>
<evidence type="ECO:0000313" key="1">
    <source>
        <dbReference type="EMBL" id="KAJ0389908.1"/>
    </source>
</evidence>
<organism evidence="1 2">
    <name type="scientific">Pythium insidiosum</name>
    <name type="common">Pythiosis disease agent</name>
    <dbReference type="NCBI Taxonomy" id="114742"/>
    <lineage>
        <taxon>Eukaryota</taxon>
        <taxon>Sar</taxon>
        <taxon>Stramenopiles</taxon>
        <taxon>Oomycota</taxon>
        <taxon>Peronosporomycetes</taxon>
        <taxon>Pythiales</taxon>
        <taxon>Pythiaceae</taxon>
        <taxon>Pythium</taxon>
    </lineage>
</organism>
<accession>A0AAD5Q4S8</accession>
<dbReference type="EMBL" id="JAKCXM010002895">
    <property type="protein sequence ID" value="KAJ0389908.1"/>
    <property type="molecule type" value="Genomic_DNA"/>
</dbReference>
<keyword evidence="2" id="KW-1185">Reference proteome</keyword>
<comment type="caution">
    <text evidence="1">The sequence shown here is derived from an EMBL/GenBank/DDBJ whole genome shotgun (WGS) entry which is preliminary data.</text>
</comment>
<reference evidence="1" key="1">
    <citation type="submission" date="2021-12" db="EMBL/GenBank/DDBJ databases">
        <title>Prjna785345.</title>
        <authorList>
            <person name="Rujirawat T."/>
            <person name="Krajaejun T."/>
        </authorList>
    </citation>
    <scope>NUCLEOTIDE SEQUENCE</scope>
    <source>
        <strain evidence="1">Pi057C3</strain>
    </source>
</reference>
<dbReference type="AlphaFoldDB" id="A0AAD5Q4S8"/>
<dbReference type="GO" id="GO:0016788">
    <property type="term" value="F:hydrolase activity, acting on ester bonds"/>
    <property type="evidence" value="ECO:0007669"/>
    <property type="project" value="TreeGrafter"/>
</dbReference>
<evidence type="ECO:0008006" key="3">
    <source>
        <dbReference type="Google" id="ProtNLM"/>
    </source>
</evidence>
<dbReference type="InterPro" id="IPR029052">
    <property type="entry name" value="Metallo-depent_PP-like"/>
</dbReference>
<evidence type="ECO:0000313" key="2">
    <source>
        <dbReference type="Proteomes" id="UP001209570"/>
    </source>
</evidence>
<name>A0AAD5Q4S8_PYTIN</name>
<sequence length="184" mass="20751">MYFLDSHGYTNRTRFPHSRSRYDWIKPSQIALYRRLASAHMDANNSVPAILFFHIPLVEYAAVSTSQARGGARRESVTSSDVSTNLFSTLVDIGDVKATFVGHDHLNDDCRLREGIQLCYGGSVGLTRAYGSGAVARRARVIEWSSRGSQTPIRALRTWTRLLTEPAQRHDEHVLYEETRESPP</sequence>
<gene>
    <name evidence="1" type="ORF">P43SY_011117</name>
</gene>
<protein>
    <recommendedName>
        <fullName evidence="3">Calcineurin-like phosphoesterase domain-containing protein</fullName>
    </recommendedName>
</protein>
<dbReference type="GO" id="GO:0005737">
    <property type="term" value="C:cytoplasm"/>
    <property type="evidence" value="ECO:0007669"/>
    <property type="project" value="TreeGrafter"/>
</dbReference>
<proteinExistence type="predicted"/>